<dbReference type="InterPro" id="IPR011711">
    <property type="entry name" value="GntR_C"/>
</dbReference>
<dbReference type="PROSITE" id="PS50949">
    <property type="entry name" value="HTH_GNTR"/>
    <property type="match status" value="1"/>
</dbReference>
<dbReference type="Gene3D" id="1.10.10.10">
    <property type="entry name" value="Winged helix-like DNA-binding domain superfamily/Winged helix DNA-binding domain"/>
    <property type="match status" value="1"/>
</dbReference>
<name>A0A1T4KGL9_9ACTN</name>
<dbReference type="RefSeq" id="WP_078759780.1">
    <property type="nucleotide sequence ID" value="NZ_FUWS01000001.1"/>
</dbReference>
<dbReference type="InterPro" id="IPR036390">
    <property type="entry name" value="WH_DNA-bd_sf"/>
</dbReference>
<reference evidence="5 6" key="1">
    <citation type="submission" date="2017-02" db="EMBL/GenBank/DDBJ databases">
        <authorList>
            <person name="Peterson S.W."/>
        </authorList>
    </citation>
    <scope>NUCLEOTIDE SEQUENCE [LARGE SCALE GENOMIC DNA]</scope>
    <source>
        <strain evidence="5 6">DSM 45154</strain>
    </source>
</reference>
<evidence type="ECO:0000256" key="3">
    <source>
        <dbReference type="ARBA" id="ARBA00023163"/>
    </source>
</evidence>
<dbReference type="PANTHER" id="PTHR43537">
    <property type="entry name" value="TRANSCRIPTIONAL REGULATOR, GNTR FAMILY"/>
    <property type="match status" value="1"/>
</dbReference>
<dbReference type="Pfam" id="PF00392">
    <property type="entry name" value="GntR"/>
    <property type="match status" value="1"/>
</dbReference>
<dbReference type="InterPro" id="IPR036388">
    <property type="entry name" value="WH-like_DNA-bd_sf"/>
</dbReference>
<gene>
    <name evidence="5" type="ORF">SAMN02745673_00369</name>
</gene>
<feature type="domain" description="HTH gntR-type" evidence="4">
    <location>
        <begin position="1"/>
        <end position="66"/>
    </location>
</feature>
<dbReference type="SUPFAM" id="SSF46785">
    <property type="entry name" value="Winged helix' DNA-binding domain"/>
    <property type="match status" value="1"/>
</dbReference>
<dbReference type="Pfam" id="PF07729">
    <property type="entry name" value="FCD"/>
    <property type="match status" value="1"/>
</dbReference>
<keyword evidence="1" id="KW-0805">Transcription regulation</keyword>
<dbReference type="GO" id="GO:0003700">
    <property type="term" value="F:DNA-binding transcription factor activity"/>
    <property type="evidence" value="ECO:0007669"/>
    <property type="project" value="InterPro"/>
</dbReference>
<evidence type="ECO:0000256" key="1">
    <source>
        <dbReference type="ARBA" id="ARBA00023015"/>
    </source>
</evidence>
<sequence length="223" mass="24712">MSVMDIYEQLRADILAGAIPLGTPLREVAVAERFGVSRTPVREALRRLQHDRLLEAGVRGLQVRAPGPEEVVQIYEARILLEAEAARQAAGARSVADLAHLEGLLARDQALEDPDDGTRAATNLEFHEAVWRATHNPVHIDLLRRLPVHLVSTPRSTLSTPGRWEAALAEHARLLRAIADRDAEAATTIARDHMRTARDIRVRMLREQASSLRTARTTPPPAR</sequence>
<dbReference type="InterPro" id="IPR008920">
    <property type="entry name" value="TF_FadR/GntR_C"/>
</dbReference>
<dbReference type="Gene3D" id="1.20.120.530">
    <property type="entry name" value="GntR ligand-binding domain-like"/>
    <property type="match status" value="1"/>
</dbReference>
<accession>A0A1T4KGL9</accession>
<dbReference type="SMART" id="SM00895">
    <property type="entry name" value="FCD"/>
    <property type="match status" value="1"/>
</dbReference>
<dbReference type="OrthoDB" id="4120783at2"/>
<dbReference type="GO" id="GO:0003677">
    <property type="term" value="F:DNA binding"/>
    <property type="evidence" value="ECO:0007669"/>
    <property type="project" value="UniProtKB-KW"/>
</dbReference>
<evidence type="ECO:0000313" key="6">
    <source>
        <dbReference type="Proteomes" id="UP000190637"/>
    </source>
</evidence>
<dbReference type="InterPro" id="IPR000524">
    <property type="entry name" value="Tscrpt_reg_HTH_GntR"/>
</dbReference>
<dbReference type="CDD" id="cd07377">
    <property type="entry name" value="WHTH_GntR"/>
    <property type="match status" value="1"/>
</dbReference>
<keyword evidence="6" id="KW-1185">Reference proteome</keyword>
<proteinExistence type="predicted"/>
<dbReference type="STRING" id="1122192.SAMN02745673_00369"/>
<keyword evidence="3" id="KW-0804">Transcription</keyword>
<dbReference type="PANTHER" id="PTHR43537:SF49">
    <property type="entry name" value="TRANSCRIPTIONAL REGULATORY PROTEIN"/>
    <property type="match status" value="1"/>
</dbReference>
<evidence type="ECO:0000259" key="4">
    <source>
        <dbReference type="PROSITE" id="PS50949"/>
    </source>
</evidence>
<evidence type="ECO:0000256" key="2">
    <source>
        <dbReference type="ARBA" id="ARBA00023125"/>
    </source>
</evidence>
<organism evidence="5 6">
    <name type="scientific">Marinactinospora thermotolerans DSM 45154</name>
    <dbReference type="NCBI Taxonomy" id="1122192"/>
    <lineage>
        <taxon>Bacteria</taxon>
        <taxon>Bacillati</taxon>
        <taxon>Actinomycetota</taxon>
        <taxon>Actinomycetes</taxon>
        <taxon>Streptosporangiales</taxon>
        <taxon>Nocardiopsidaceae</taxon>
        <taxon>Marinactinospora</taxon>
    </lineage>
</organism>
<dbReference type="SUPFAM" id="SSF48008">
    <property type="entry name" value="GntR ligand-binding domain-like"/>
    <property type="match status" value="1"/>
</dbReference>
<dbReference type="EMBL" id="FUWS01000001">
    <property type="protein sequence ID" value="SJZ41554.1"/>
    <property type="molecule type" value="Genomic_DNA"/>
</dbReference>
<evidence type="ECO:0000313" key="5">
    <source>
        <dbReference type="EMBL" id="SJZ41554.1"/>
    </source>
</evidence>
<dbReference type="AlphaFoldDB" id="A0A1T4KGL9"/>
<dbReference type="Proteomes" id="UP000190637">
    <property type="component" value="Unassembled WGS sequence"/>
</dbReference>
<protein>
    <submittedName>
        <fullName evidence="5">DNA-binding transcriptional regulator, GntR family</fullName>
    </submittedName>
</protein>
<dbReference type="SMART" id="SM00345">
    <property type="entry name" value="HTH_GNTR"/>
    <property type="match status" value="1"/>
</dbReference>
<keyword evidence="2 5" id="KW-0238">DNA-binding</keyword>